<proteinExistence type="predicted"/>
<name>A0A7U4QKQ4_DESA2</name>
<keyword evidence="6" id="KW-1185">Reference proteome</keyword>
<evidence type="ECO:0000256" key="3">
    <source>
        <dbReference type="ARBA" id="ARBA00022840"/>
    </source>
</evidence>
<dbReference type="CDD" id="cd03257">
    <property type="entry name" value="ABC_NikE_OppD_transporters"/>
    <property type="match status" value="1"/>
</dbReference>
<dbReference type="InterPro" id="IPR050319">
    <property type="entry name" value="ABC_transp_ATP-bind"/>
</dbReference>
<dbReference type="InterPro" id="IPR017871">
    <property type="entry name" value="ABC_transporter-like_CS"/>
</dbReference>
<dbReference type="Gene3D" id="3.40.50.300">
    <property type="entry name" value="P-loop containing nucleotide triphosphate hydrolases"/>
    <property type="match status" value="1"/>
</dbReference>
<evidence type="ECO:0000256" key="1">
    <source>
        <dbReference type="ARBA" id="ARBA00022448"/>
    </source>
</evidence>
<dbReference type="GO" id="GO:0005524">
    <property type="term" value="F:ATP binding"/>
    <property type="evidence" value="ECO:0007669"/>
    <property type="project" value="UniProtKB-KW"/>
</dbReference>
<keyword evidence="1" id="KW-0813">Transport</keyword>
<evidence type="ECO:0000259" key="4">
    <source>
        <dbReference type="PROSITE" id="PS50893"/>
    </source>
</evidence>
<dbReference type="PROSITE" id="PS50893">
    <property type="entry name" value="ABC_TRANSPORTER_2"/>
    <property type="match status" value="1"/>
</dbReference>
<dbReference type="EMBL" id="CP013015">
    <property type="protein sequence ID" value="AMM41141.1"/>
    <property type="molecule type" value="Genomic_DNA"/>
</dbReference>
<dbReference type="SUPFAM" id="SSF52540">
    <property type="entry name" value="P-loop containing nucleoside triphosphate hydrolases"/>
    <property type="match status" value="1"/>
</dbReference>
<accession>A0A7U4QKQ4</accession>
<dbReference type="PROSITE" id="PS00211">
    <property type="entry name" value="ABC_TRANSPORTER_1"/>
    <property type="match status" value="1"/>
</dbReference>
<keyword evidence="3" id="KW-0067">ATP-binding</keyword>
<dbReference type="RefSeq" id="WP_066062697.1">
    <property type="nucleotide sequence ID" value="NZ_CP013015.1"/>
</dbReference>
<dbReference type="PANTHER" id="PTHR43776:SF8">
    <property type="entry name" value="ABC TRANSPORTER, ATP-BINDING PROTEIN"/>
    <property type="match status" value="1"/>
</dbReference>
<dbReference type="GO" id="GO:0015833">
    <property type="term" value="P:peptide transport"/>
    <property type="evidence" value="ECO:0007669"/>
    <property type="project" value="InterPro"/>
</dbReference>
<dbReference type="GO" id="GO:0016887">
    <property type="term" value="F:ATP hydrolysis activity"/>
    <property type="evidence" value="ECO:0007669"/>
    <property type="project" value="InterPro"/>
</dbReference>
<reference evidence="5 6" key="1">
    <citation type="submission" date="2015-10" db="EMBL/GenBank/DDBJ databases">
        <title>Candidatus Desulfofervidus auxilii, a hydrogenotrophic sulfate-reducing bacterium involved in the thermophilic anaerobic oxidation of methane.</title>
        <authorList>
            <person name="Krukenberg V."/>
            <person name="Richter M."/>
            <person name="Wegener G."/>
        </authorList>
    </citation>
    <scope>NUCLEOTIDE SEQUENCE [LARGE SCALE GENOMIC DNA]</scope>
    <source>
        <strain evidence="5 6">HS1</strain>
    </source>
</reference>
<dbReference type="SMART" id="SM00382">
    <property type="entry name" value="AAA"/>
    <property type="match status" value="1"/>
</dbReference>
<dbReference type="FunFam" id="3.40.50.300:FF:000016">
    <property type="entry name" value="Oligopeptide ABC transporter ATP-binding component"/>
    <property type="match status" value="1"/>
</dbReference>
<dbReference type="OrthoDB" id="9809450at2"/>
<dbReference type="PANTHER" id="PTHR43776">
    <property type="entry name" value="TRANSPORT ATP-BINDING PROTEIN"/>
    <property type="match status" value="1"/>
</dbReference>
<dbReference type="Proteomes" id="UP000070560">
    <property type="component" value="Chromosome"/>
</dbReference>
<dbReference type="AlphaFoldDB" id="A0A7U4QKQ4"/>
<keyword evidence="2" id="KW-0547">Nucleotide-binding</keyword>
<dbReference type="KEGG" id="daw:HS1_001337"/>
<dbReference type="InterPro" id="IPR003439">
    <property type="entry name" value="ABC_transporter-like_ATP-bd"/>
</dbReference>
<dbReference type="InterPro" id="IPR027417">
    <property type="entry name" value="P-loop_NTPase"/>
</dbReference>
<dbReference type="Pfam" id="PF00005">
    <property type="entry name" value="ABC_tran"/>
    <property type="match status" value="1"/>
</dbReference>
<dbReference type="InterPro" id="IPR013563">
    <property type="entry name" value="Oligopep_ABC_C"/>
</dbReference>
<protein>
    <submittedName>
        <fullName evidence="5">Peptide ABC transporter substrate-binding protein</fullName>
    </submittedName>
</protein>
<dbReference type="InterPro" id="IPR003593">
    <property type="entry name" value="AAA+_ATPase"/>
</dbReference>
<dbReference type="GO" id="GO:0055085">
    <property type="term" value="P:transmembrane transport"/>
    <property type="evidence" value="ECO:0007669"/>
    <property type="project" value="UniProtKB-ARBA"/>
</dbReference>
<dbReference type="NCBIfam" id="TIGR01727">
    <property type="entry name" value="oligo_HPY"/>
    <property type="match status" value="1"/>
</dbReference>
<organism evidence="5 6">
    <name type="scientific">Desulfofervidus auxilii</name>
    <dbReference type="NCBI Taxonomy" id="1621989"/>
    <lineage>
        <taxon>Bacteria</taxon>
        <taxon>Pseudomonadati</taxon>
        <taxon>Thermodesulfobacteriota</taxon>
        <taxon>Candidatus Desulfofervidia</taxon>
        <taxon>Candidatus Desulfofervidales</taxon>
        <taxon>Candidatus Desulfofervidaceae</taxon>
        <taxon>Candidatus Desulfofervidus</taxon>
    </lineage>
</organism>
<evidence type="ECO:0000256" key="2">
    <source>
        <dbReference type="ARBA" id="ARBA00022741"/>
    </source>
</evidence>
<evidence type="ECO:0000313" key="5">
    <source>
        <dbReference type="EMBL" id="AMM41141.1"/>
    </source>
</evidence>
<evidence type="ECO:0000313" key="6">
    <source>
        <dbReference type="Proteomes" id="UP000070560"/>
    </source>
</evidence>
<dbReference type="Pfam" id="PF08352">
    <property type="entry name" value="oligo_HPY"/>
    <property type="match status" value="1"/>
</dbReference>
<gene>
    <name evidence="5" type="ORF">HS1_001337</name>
</gene>
<sequence length="319" mass="36315">MSETILAIQNLSKIYKIKTHPFSLKYAWLKAVNDVSLNIRKGELLGLVGESGCGKTTLAKLLLFLEKPDQGKIQWRDTLLTGLGPKKLKFWRRLVQPIFQDPFASLNPKQTINQILQEPLLIHHLGDSRKRNRAVNQVLTEVGLSPKLKTAYPHQLSGGQRQRIAIARALILKPEFIIADEPTSALDVSVQAQIVNLLLESQAKRQITYLFISHNLSLVANIAERIAVMYMGKLIEIMERNQFLGEHHPYTEVLWSSIPRLERKTKINVQQWGEPPNPLSLPSGCVFHPRCKQKIEICKKEEPSLKEIKPGHWIACHLF</sequence>
<feature type="domain" description="ABC transporter" evidence="4">
    <location>
        <begin position="6"/>
        <end position="256"/>
    </location>
</feature>